<name>A0A1X3CHF5_9NEIS</name>
<evidence type="ECO:0000256" key="8">
    <source>
        <dbReference type="ARBA" id="ARBA00018836"/>
    </source>
</evidence>
<comment type="cofactor">
    <cofactor evidence="14">
        <name>Mg(2+)</name>
        <dbReference type="ChEBI" id="CHEBI:18420"/>
    </cofactor>
    <cofactor evidence="14">
        <name>Mn(2+)</name>
        <dbReference type="ChEBI" id="CHEBI:29035"/>
    </cofactor>
    <text evidence="14">Binds 2 divalent metal cations per subunit. Magnesium or manganese.</text>
</comment>
<evidence type="ECO:0000256" key="10">
    <source>
        <dbReference type="ARBA" id="ARBA00022723"/>
    </source>
</evidence>
<evidence type="ECO:0000313" key="18">
    <source>
        <dbReference type="Proteomes" id="UP000268229"/>
    </source>
</evidence>
<keyword evidence="18" id="KW-1185">Reference proteome</keyword>
<dbReference type="KEGG" id="nani:NCTC12227_01111"/>
<dbReference type="OrthoDB" id="9793111at2"/>
<dbReference type="GO" id="GO:0030145">
    <property type="term" value="F:manganese ion binding"/>
    <property type="evidence" value="ECO:0007669"/>
    <property type="project" value="UniProtKB-UniRule"/>
</dbReference>
<evidence type="ECO:0000256" key="12">
    <source>
        <dbReference type="ARBA" id="ARBA00023211"/>
    </source>
</evidence>
<keyword evidence="11 14" id="KW-0460">Magnesium</keyword>
<feature type="binding site" evidence="14">
    <location>
        <position position="115"/>
    </location>
    <ligand>
        <name>Mg(2+)</name>
        <dbReference type="ChEBI" id="CHEBI:18420"/>
        <label>1</label>
    </ligand>
</feature>
<evidence type="ECO:0000313" key="17">
    <source>
        <dbReference type="EMBL" id="VEJ21380.1"/>
    </source>
</evidence>
<dbReference type="UniPathway" id="UPA00275">
    <property type="reaction ID" value="UER00399"/>
</dbReference>
<evidence type="ECO:0000259" key="16">
    <source>
        <dbReference type="Pfam" id="PF00925"/>
    </source>
</evidence>
<comment type="catalytic activity">
    <reaction evidence="1 14">
        <text>D-ribulose 5-phosphate = (2S)-2-hydroxy-3-oxobutyl phosphate + formate + H(+)</text>
        <dbReference type="Rhea" id="RHEA:18457"/>
        <dbReference type="ChEBI" id="CHEBI:15378"/>
        <dbReference type="ChEBI" id="CHEBI:15740"/>
        <dbReference type="ChEBI" id="CHEBI:58121"/>
        <dbReference type="ChEBI" id="CHEBI:58830"/>
        <dbReference type="EC" id="4.1.99.12"/>
    </reaction>
</comment>
<dbReference type="GO" id="GO:0005829">
    <property type="term" value="C:cytosol"/>
    <property type="evidence" value="ECO:0007669"/>
    <property type="project" value="TreeGrafter"/>
</dbReference>
<evidence type="ECO:0000256" key="11">
    <source>
        <dbReference type="ARBA" id="ARBA00022842"/>
    </source>
</evidence>
<dbReference type="NCBIfam" id="NF010626">
    <property type="entry name" value="PRK14019.1"/>
    <property type="match status" value="1"/>
</dbReference>
<feature type="site" description="Essential for catalytic activity" evidence="14">
    <location>
        <position position="213"/>
    </location>
</feature>
<keyword evidence="10 14" id="KW-0479">Metal-binding</keyword>
<comment type="cofactor">
    <cofactor evidence="2">
        <name>Mn(2+)</name>
        <dbReference type="ChEBI" id="CHEBI:29035"/>
    </cofactor>
</comment>
<feature type="binding site" evidence="14">
    <location>
        <position position="115"/>
    </location>
    <ligand>
        <name>Mg(2+)</name>
        <dbReference type="ChEBI" id="CHEBI:18420"/>
        <label>2</label>
    </ligand>
</feature>
<dbReference type="Proteomes" id="UP000268229">
    <property type="component" value="Chromosome"/>
</dbReference>
<evidence type="ECO:0000256" key="5">
    <source>
        <dbReference type="ARBA" id="ARBA00005520"/>
    </source>
</evidence>
<evidence type="ECO:0000256" key="7">
    <source>
        <dbReference type="ARBA" id="ARBA00012153"/>
    </source>
</evidence>
<dbReference type="SUPFAM" id="SSF55821">
    <property type="entry name" value="YrdC/RibB"/>
    <property type="match status" value="1"/>
</dbReference>
<sequence length="453" mass="49571">MDTVELRRHNLRQWIIRLYGGQQAQFVAATAINQGELSALLKNKSFGEKKARKIEQTAGMPAMWLDTDHGDTPSENTTHTSETSKKMSNISPISEILADIKAGKMVIITDAEDRENEGDLLMAAQFVTPEAINFMIKHARGLVCLPMDETMVEKLGLPMMTQKNGAQYGTNFTVSIEAAHGISTGISAADRALTIQTAVSPNAKPEDIVQPGHIFPLRAQKGGVLVRAGHTEAGVDLAQMCGLIPAAVICEIINDDGTMARMPELLKFAEEHNLKIGTITDLIEYRSRTESLLEEMGDMPVQTPWGDFQQHVYVDKLSGETHLALVKGTPEAGKETLVRVHEPFSVMDFLQTNPRHSWSLPASLERIQQAESGVIILLHRTETGATLLDRTLPKGMSQARKWDSKTYGIGAQILANLNVKKMRVMGKPSSFTGLTGFGLEVVGFEEADGNSDI</sequence>
<comment type="pathway">
    <text evidence="4 14">Cofactor biosynthesis; riboflavin biosynthesis; 2-hydroxy-3-oxobutyl phosphate from D-ribulose 5-phosphate: step 1/1.</text>
</comment>
<feature type="binding site" evidence="14">
    <location>
        <position position="119"/>
    </location>
    <ligand>
        <name>D-ribulose 5-phosphate</name>
        <dbReference type="ChEBI" id="CHEBI:58121"/>
    </ligand>
</feature>
<evidence type="ECO:0000256" key="9">
    <source>
        <dbReference type="ARBA" id="ARBA00022619"/>
    </source>
</evidence>
<dbReference type="STRING" id="326522.BWD08_08745"/>
<dbReference type="FunFam" id="3.90.870.10:FF:000001">
    <property type="entry name" value="Riboflavin biosynthesis protein RibBA"/>
    <property type="match status" value="1"/>
</dbReference>
<feature type="binding site" evidence="14">
    <location>
        <position position="230"/>
    </location>
    <ligand>
        <name>Mg(2+)</name>
        <dbReference type="ChEBI" id="CHEBI:18420"/>
        <label>2</label>
    </ligand>
</feature>
<evidence type="ECO:0000256" key="6">
    <source>
        <dbReference type="ARBA" id="ARBA00008976"/>
    </source>
</evidence>
<comment type="subunit">
    <text evidence="14">Homodimer.</text>
</comment>
<proteinExistence type="inferred from homology"/>
<dbReference type="GO" id="GO:0003935">
    <property type="term" value="F:GTP cyclohydrolase II activity"/>
    <property type="evidence" value="ECO:0007669"/>
    <property type="project" value="TreeGrafter"/>
</dbReference>
<evidence type="ECO:0000256" key="2">
    <source>
        <dbReference type="ARBA" id="ARBA00001936"/>
    </source>
</evidence>
<feature type="region of interest" description="Disordered" evidence="15">
    <location>
        <begin position="63"/>
        <end position="88"/>
    </location>
</feature>
<dbReference type="AlphaFoldDB" id="A0A1X3CHF5"/>
<reference evidence="17 18" key="1">
    <citation type="submission" date="2018-12" db="EMBL/GenBank/DDBJ databases">
        <authorList>
            <consortium name="Pathogen Informatics"/>
        </authorList>
    </citation>
    <scope>NUCLEOTIDE SEQUENCE [LARGE SCALE GENOMIC DNA]</scope>
    <source>
        <strain evidence="17 18">NCTC12227</strain>
    </source>
</reference>
<comment type="function">
    <text evidence="3 14">Catalyzes the conversion of D-ribulose 5-phosphate to formate and 3,4-dihydroxy-2-butanone 4-phosphate.</text>
</comment>
<evidence type="ECO:0000256" key="15">
    <source>
        <dbReference type="SAM" id="MobiDB-lite"/>
    </source>
</evidence>
<dbReference type="InterPro" id="IPR000422">
    <property type="entry name" value="DHBP_synthase_RibB"/>
</dbReference>
<accession>A0A1X3CHF5</accession>
<gene>
    <name evidence="14 17" type="primary">ribB</name>
    <name evidence="17" type="ORF">NCTC12227_01111</name>
</gene>
<feature type="compositionally biased region" description="Polar residues" evidence="15">
    <location>
        <begin position="73"/>
        <end position="88"/>
    </location>
</feature>
<dbReference type="InterPro" id="IPR017945">
    <property type="entry name" value="DHBP_synth_RibB-like_a/b_dom"/>
</dbReference>
<dbReference type="RefSeq" id="WP_085390912.1">
    <property type="nucleotide sequence ID" value="NZ_JBGNXI010000001.1"/>
</dbReference>
<organism evidence="17 18">
    <name type="scientific">Neisseria animaloris</name>
    <dbReference type="NCBI Taxonomy" id="326522"/>
    <lineage>
        <taxon>Bacteria</taxon>
        <taxon>Pseudomonadati</taxon>
        <taxon>Pseudomonadota</taxon>
        <taxon>Betaproteobacteria</taxon>
        <taxon>Neisseriales</taxon>
        <taxon>Neisseriaceae</taxon>
        <taxon>Neisseria</taxon>
    </lineage>
</organism>
<evidence type="ECO:0000256" key="13">
    <source>
        <dbReference type="ARBA" id="ARBA00023239"/>
    </source>
</evidence>
<dbReference type="PANTHER" id="PTHR21327">
    <property type="entry name" value="GTP CYCLOHYDROLASE II-RELATED"/>
    <property type="match status" value="1"/>
</dbReference>
<dbReference type="NCBIfam" id="TIGR00506">
    <property type="entry name" value="ribB"/>
    <property type="match status" value="1"/>
</dbReference>
<feature type="binding site" evidence="14">
    <location>
        <begin position="114"/>
        <end position="115"/>
    </location>
    <ligand>
        <name>D-ribulose 5-phosphate</name>
        <dbReference type="ChEBI" id="CHEBI:58121"/>
    </ligand>
</feature>
<comment type="similarity">
    <text evidence="6">In the C-terminal section; belongs to the GTP cyclohydrolase II family.</text>
</comment>
<dbReference type="SUPFAM" id="SSF142695">
    <property type="entry name" value="RibA-like"/>
    <property type="match status" value="1"/>
</dbReference>
<evidence type="ECO:0000256" key="3">
    <source>
        <dbReference type="ARBA" id="ARBA00002284"/>
    </source>
</evidence>
<dbReference type="GO" id="GO:0008686">
    <property type="term" value="F:3,4-dihydroxy-2-butanone-4-phosphate synthase activity"/>
    <property type="evidence" value="ECO:0007669"/>
    <property type="project" value="UniProtKB-UniRule"/>
</dbReference>
<evidence type="ECO:0000256" key="4">
    <source>
        <dbReference type="ARBA" id="ARBA00004904"/>
    </source>
</evidence>
<dbReference type="HAMAP" id="MF_00180">
    <property type="entry name" value="RibB"/>
    <property type="match status" value="1"/>
</dbReference>
<dbReference type="Pfam" id="PF00925">
    <property type="entry name" value="GTP_cyclohydro2"/>
    <property type="match status" value="1"/>
</dbReference>
<feature type="site" description="Essential for catalytic activity" evidence="14">
    <location>
        <position position="251"/>
    </location>
</feature>
<dbReference type="Pfam" id="PF00926">
    <property type="entry name" value="DHBP_synthase"/>
    <property type="match status" value="1"/>
</dbReference>
<evidence type="ECO:0000256" key="14">
    <source>
        <dbReference type="HAMAP-Rule" id="MF_00180"/>
    </source>
</evidence>
<keyword evidence="13 14" id="KW-0456">Lyase</keyword>
<keyword evidence="17" id="KW-0378">Hydrolase</keyword>
<dbReference type="Gene3D" id="3.90.870.10">
    <property type="entry name" value="DHBP synthase"/>
    <property type="match status" value="1"/>
</dbReference>
<protein>
    <recommendedName>
        <fullName evidence="8 14">3,4-dihydroxy-2-butanone 4-phosphate synthase</fullName>
        <shortName evidence="14">DHBP synthase</shortName>
        <ecNumber evidence="7 14">4.1.99.12</ecNumber>
    </recommendedName>
</protein>
<dbReference type="InterPro" id="IPR032677">
    <property type="entry name" value="GTP_cyclohydro_II"/>
</dbReference>
<keyword evidence="9 14" id="KW-0686">Riboflavin biosynthesis</keyword>
<dbReference type="EMBL" id="LR134516">
    <property type="protein sequence ID" value="VEJ21380.1"/>
    <property type="molecule type" value="Genomic_DNA"/>
</dbReference>
<dbReference type="EC" id="4.1.99.12" evidence="7 14"/>
<feature type="binding site" evidence="14">
    <location>
        <begin position="227"/>
        <end position="231"/>
    </location>
    <ligand>
        <name>D-ribulose 5-phosphate</name>
        <dbReference type="ChEBI" id="CHEBI:58121"/>
    </ligand>
</feature>
<dbReference type="InterPro" id="IPR036144">
    <property type="entry name" value="RibA-like_sf"/>
</dbReference>
<dbReference type="PANTHER" id="PTHR21327:SF34">
    <property type="entry name" value="3,4-DIHYDROXY-2-BUTANONE 4-PHOSPHATE SYNTHASE"/>
    <property type="match status" value="1"/>
</dbReference>
<dbReference type="GO" id="GO:0009231">
    <property type="term" value="P:riboflavin biosynthetic process"/>
    <property type="evidence" value="ECO:0007669"/>
    <property type="project" value="UniProtKB-UniRule"/>
</dbReference>
<comment type="similarity">
    <text evidence="5">In the N-terminal section; belongs to the DHBP synthase family.</text>
</comment>
<dbReference type="GO" id="GO:0000287">
    <property type="term" value="F:magnesium ion binding"/>
    <property type="evidence" value="ECO:0007669"/>
    <property type="project" value="UniProtKB-UniRule"/>
</dbReference>
<evidence type="ECO:0000256" key="1">
    <source>
        <dbReference type="ARBA" id="ARBA00000141"/>
    </source>
</evidence>
<dbReference type="Gene3D" id="3.40.50.10990">
    <property type="entry name" value="GTP cyclohydrolase II"/>
    <property type="match status" value="1"/>
</dbReference>
<feature type="domain" description="GTP cyclohydrolase II" evidence="16">
    <location>
        <begin position="298"/>
        <end position="443"/>
    </location>
</feature>
<keyword evidence="12 14" id="KW-0464">Manganese</keyword>
<comment type="similarity">
    <text evidence="14">Belongs to the DHBP synthase family.</text>
</comment>